<comment type="caution">
    <text evidence="5">The sequence shown here is derived from an EMBL/GenBank/DDBJ whole genome shotgun (WGS) entry which is preliminary data.</text>
</comment>
<comment type="subcellular location">
    <subcellularLocation>
        <location evidence="1">Cell membrane</location>
        <topology evidence="1">Single-pass type II membrane protein</topology>
    </subcellularLocation>
</comment>
<name>A0A7U9KNJ2_9ACTN</name>
<evidence type="ECO:0000256" key="1">
    <source>
        <dbReference type="ARBA" id="ARBA00004401"/>
    </source>
</evidence>
<feature type="active site" evidence="3">
    <location>
        <position position="91"/>
    </location>
</feature>
<dbReference type="GO" id="GO:0006465">
    <property type="term" value="P:signal peptide processing"/>
    <property type="evidence" value="ECO:0007669"/>
    <property type="project" value="InterPro"/>
</dbReference>
<feature type="domain" description="Peptidase S26" evidence="4">
    <location>
        <begin position="15"/>
        <end position="102"/>
    </location>
</feature>
<dbReference type="EMBL" id="BHZC01000001">
    <property type="protein sequence ID" value="GCD32524.1"/>
    <property type="molecule type" value="Genomic_DNA"/>
</dbReference>
<dbReference type="Gene3D" id="2.10.109.10">
    <property type="entry name" value="Umud Fragment, subunit A"/>
    <property type="match status" value="1"/>
</dbReference>
<evidence type="ECO:0000256" key="2">
    <source>
        <dbReference type="ARBA" id="ARBA00009370"/>
    </source>
</evidence>
<comment type="similarity">
    <text evidence="2">Belongs to the peptidase S26 family.</text>
</comment>
<dbReference type="RefSeq" id="WP_125043065.1">
    <property type="nucleotide sequence ID" value="NZ_BHZC01000001.1"/>
</dbReference>
<dbReference type="GeneID" id="95619324"/>
<feature type="domain" description="Peptidase S26" evidence="4">
    <location>
        <begin position="105"/>
        <end position="150"/>
    </location>
</feature>
<evidence type="ECO:0000313" key="6">
    <source>
        <dbReference type="Proteomes" id="UP000287830"/>
    </source>
</evidence>
<evidence type="ECO:0000313" key="5">
    <source>
        <dbReference type="EMBL" id="GCD32524.1"/>
    </source>
</evidence>
<sequence>MTAAGLPLLVLGTASTAVLLRRALVSVTVRGTSMEPAYHDGDRVLALRGRTPAAGHVVVLERPGPGRLWSQPLLPPWAGAAAVSGRHWMIKRVRAAPGDVLTPQDAAAFPLLQPGRVPPGNLVLLGDNHRCSLDSQQVGYFPTARVLGIALLARPGRAVTASAAARSREDFPRCP</sequence>
<organism evidence="5 6">
    <name type="scientific">Streptomyces chrestomyceticus JCM 4735</name>
    <dbReference type="NCBI Taxonomy" id="1306181"/>
    <lineage>
        <taxon>Bacteria</taxon>
        <taxon>Bacillati</taxon>
        <taxon>Actinomycetota</taxon>
        <taxon>Actinomycetes</taxon>
        <taxon>Kitasatosporales</taxon>
        <taxon>Streptomycetaceae</taxon>
        <taxon>Streptomyces</taxon>
    </lineage>
</organism>
<gene>
    <name evidence="5" type="primary">lepB</name>
    <name evidence="5" type="ORF">OEIGOIKO_00238</name>
</gene>
<reference evidence="5 6" key="1">
    <citation type="submission" date="2018-11" db="EMBL/GenBank/DDBJ databases">
        <title>Whole genome sequence of Streptomyces chrestomyceticus NBRC 13444(T).</title>
        <authorList>
            <person name="Komaki H."/>
            <person name="Tamura T."/>
        </authorList>
    </citation>
    <scope>NUCLEOTIDE SEQUENCE [LARGE SCALE GENOMIC DNA]</scope>
    <source>
        <strain evidence="5 6">NBRC 13444</strain>
    </source>
</reference>
<dbReference type="PANTHER" id="PTHR43390">
    <property type="entry name" value="SIGNAL PEPTIDASE I"/>
    <property type="match status" value="1"/>
</dbReference>
<dbReference type="Proteomes" id="UP000287830">
    <property type="component" value="Unassembled WGS sequence"/>
</dbReference>
<protein>
    <submittedName>
        <fullName evidence="5">S26 family signal peptidase</fullName>
    </submittedName>
</protein>
<accession>A0A7U9KNJ2</accession>
<dbReference type="InterPro" id="IPR019533">
    <property type="entry name" value="Peptidase_S26"/>
</dbReference>
<dbReference type="PRINTS" id="PR00727">
    <property type="entry name" value="LEADERPTASE"/>
</dbReference>
<dbReference type="GO" id="GO:0004252">
    <property type="term" value="F:serine-type endopeptidase activity"/>
    <property type="evidence" value="ECO:0007669"/>
    <property type="project" value="InterPro"/>
</dbReference>
<evidence type="ECO:0000259" key="4">
    <source>
        <dbReference type="Pfam" id="PF10502"/>
    </source>
</evidence>
<dbReference type="AlphaFoldDB" id="A0A7U9KNJ2"/>
<dbReference type="InterPro" id="IPR000223">
    <property type="entry name" value="Pept_S26A_signal_pept_1"/>
</dbReference>
<evidence type="ECO:0000256" key="3">
    <source>
        <dbReference type="PIRSR" id="PIRSR600223-1"/>
    </source>
</evidence>
<dbReference type="Pfam" id="PF10502">
    <property type="entry name" value="Peptidase_S26"/>
    <property type="match status" value="2"/>
</dbReference>
<proteinExistence type="inferred from homology"/>
<dbReference type="OrthoDB" id="5518017at2"/>
<dbReference type="SUPFAM" id="SSF51306">
    <property type="entry name" value="LexA/Signal peptidase"/>
    <property type="match status" value="1"/>
</dbReference>
<dbReference type="GO" id="GO:0005886">
    <property type="term" value="C:plasma membrane"/>
    <property type="evidence" value="ECO:0007669"/>
    <property type="project" value="UniProtKB-SubCell"/>
</dbReference>
<dbReference type="CDD" id="cd06530">
    <property type="entry name" value="S26_SPase_I"/>
    <property type="match status" value="1"/>
</dbReference>
<dbReference type="InterPro" id="IPR036286">
    <property type="entry name" value="LexA/Signal_pep-like_sf"/>
</dbReference>
<dbReference type="PANTHER" id="PTHR43390:SF1">
    <property type="entry name" value="CHLOROPLAST PROCESSING PEPTIDASE"/>
    <property type="match status" value="1"/>
</dbReference>
<feature type="active site" evidence="3">
    <location>
        <position position="33"/>
    </location>
</feature>